<organism evidence="2 3">
    <name type="scientific">Suillus discolor</name>
    <dbReference type="NCBI Taxonomy" id="1912936"/>
    <lineage>
        <taxon>Eukaryota</taxon>
        <taxon>Fungi</taxon>
        <taxon>Dikarya</taxon>
        <taxon>Basidiomycota</taxon>
        <taxon>Agaricomycotina</taxon>
        <taxon>Agaricomycetes</taxon>
        <taxon>Agaricomycetidae</taxon>
        <taxon>Boletales</taxon>
        <taxon>Suillineae</taxon>
        <taxon>Suillaceae</taxon>
        <taxon>Suillus</taxon>
    </lineage>
</organism>
<dbReference type="Proteomes" id="UP000823399">
    <property type="component" value="Unassembled WGS sequence"/>
</dbReference>
<proteinExistence type="predicted"/>
<feature type="compositionally biased region" description="Polar residues" evidence="1">
    <location>
        <begin position="334"/>
        <end position="346"/>
    </location>
</feature>
<reference evidence="2" key="1">
    <citation type="journal article" date="2020" name="New Phytol.">
        <title>Comparative genomics reveals dynamic genome evolution in host specialist ectomycorrhizal fungi.</title>
        <authorList>
            <person name="Lofgren L.A."/>
            <person name="Nguyen N.H."/>
            <person name="Vilgalys R."/>
            <person name="Ruytinx J."/>
            <person name="Liao H.L."/>
            <person name="Branco S."/>
            <person name="Kuo A."/>
            <person name="LaButti K."/>
            <person name="Lipzen A."/>
            <person name="Andreopoulos W."/>
            <person name="Pangilinan J."/>
            <person name="Riley R."/>
            <person name="Hundley H."/>
            <person name="Na H."/>
            <person name="Barry K."/>
            <person name="Grigoriev I.V."/>
            <person name="Stajich J.E."/>
            <person name="Kennedy P.G."/>
        </authorList>
    </citation>
    <scope>NUCLEOTIDE SEQUENCE</scope>
    <source>
        <strain evidence="2">FC423</strain>
    </source>
</reference>
<accession>A0A9P7F8R8</accession>
<dbReference type="GeneID" id="64703714"/>
<protein>
    <submittedName>
        <fullName evidence="2">Uncharacterized protein</fullName>
    </submittedName>
</protein>
<keyword evidence="3" id="KW-1185">Reference proteome</keyword>
<feature type="region of interest" description="Disordered" evidence="1">
    <location>
        <begin position="315"/>
        <end position="346"/>
    </location>
</feature>
<evidence type="ECO:0000313" key="2">
    <source>
        <dbReference type="EMBL" id="KAG2108999.1"/>
    </source>
</evidence>
<comment type="caution">
    <text evidence="2">The sequence shown here is derived from an EMBL/GenBank/DDBJ whole genome shotgun (WGS) entry which is preliminary data.</text>
</comment>
<dbReference type="EMBL" id="JABBWM010000025">
    <property type="protein sequence ID" value="KAG2108999.1"/>
    <property type="molecule type" value="Genomic_DNA"/>
</dbReference>
<gene>
    <name evidence="2" type="ORF">F5147DRAFT_773335</name>
</gene>
<dbReference type="OrthoDB" id="3208495at2759"/>
<name>A0A9P7F8R8_9AGAM</name>
<sequence>MSLSIQQGRIAARFCKTQHCSDSPSELLYLQLEPTARVSCVSRLFQLSNHPPNSPIILPQSFLISFSHIPKFSASCPPPQRIDKRFSHAFFERISRKLRVLWSYRVFGVFEKLRGDKGFLGAQRPVSFSSFGHLPSFSGSVHCPNLLLDRTSPCCPAPYPFLLLPLAPPHFFALSPAHFALEPPRPYTRFEAPVHGFHSRPSAPRSDTPFAHHSRFPSPPILSHLFHHFIYISSPFDRAPIDPILILTAFAAAFHPSAPLPDTSARSSAIRTSRVSLHFPPFPSFLTQFSTNPSRPYTHFEALVRLFLSVYSPSSPMQPSSPTEKRRQQAKDFISTSGKSSTSYRPSQLLAPLEPIQFTKDQNPKPIASCEHQVPTSTKSMNPASSTTHVSASGVTISQDADFEMEDAIEENHGIPAVIHAAFADIQANAYHISPFKRLWKDPLDNHEEHIFDELYTSDTWLEAQDDLQKQPKERGCTLERVVAGLMLFSDATHLANFGTAKAWPL</sequence>
<evidence type="ECO:0000313" key="3">
    <source>
        <dbReference type="Proteomes" id="UP000823399"/>
    </source>
</evidence>
<dbReference type="AlphaFoldDB" id="A0A9P7F8R8"/>
<dbReference type="RefSeq" id="XP_041293242.1">
    <property type="nucleotide sequence ID" value="XM_041441455.1"/>
</dbReference>
<evidence type="ECO:0000256" key="1">
    <source>
        <dbReference type="SAM" id="MobiDB-lite"/>
    </source>
</evidence>